<keyword evidence="1" id="KW-0489">Methyltransferase</keyword>
<evidence type="ECO:0000313" key="4">
    <source>
        <dbReference type="EMBL" id="TKD08424.1"/>
    </source>
</evidence>
<keyword evidence="2" id="KW-0808">Transferase</keyword>
<dbReference type="Gene3D" id="3.20.20.330">
    <property type="entry name" value="Homocysteine-binding-like domain"/>
    <property type="match status" value="1"/>
</dbReference>
<keyword evidence="5" id="KW-1185">Reference proteome</keyword>
<dbReference type="GO" id="GO:0008168">
    <property type="term" value="F:methyltransferase activity"/>
    <property type="evidence" value="ECO:0007669"/>
    <property type="project" value="UniProtKB-KW"/>
</dbReference>
<sequence>MLDIPSSAPEPLRDDVSSLDALLTRLEAGRPLVLGGDPVSSFAARGVETSGAAPLGRAVRENPAAVSEHYRQEIAAGSDVIVAVTDETMPRALAQIGMAFRSAALTGAAVDLAIEAVGTAHRPVVVAGLLGARWIAPALPERITEEYAMHATRLSTSGCDLIIARGFSPEAFRHGTQLARMARLSAIVSACATQLPTWALLETSDGERVVDGDSLEEGTRAAVEAGVHAVLVDVPSESAAKAALEIVLRAGAPRVGVLLAASPECQHGVPDTTTSVEAWAAACKRLVDAGARFVGGGAGTTAKHVAVLARVLGPKGSGSERSPMWPQAV</sequence>
<dbReference type="SUPFAM" id="SSF82282">
    <property type="entry name" value="Homocysteine S-methyltransferase"/>
    <property type="match status" value="1"/>
</dbReference>
<comment type="caution">
    <text evidence="4">The sequence shown here is derived from an EMBL/GenBank/DDBJ whole genome shotgun (WGS) entry which is preliminary data.</text>
</comment>
<dbReference type="AlphaFoldDB" id="A0A4U1JCS4"/>
<protein>
    <submittedName>
        <fullName evidence="4">Methionine synthase</fullName>
    </submittedName>
</protein>
<evidence type="ECO:0000256" key="2">
    <source>
        <dbReference type="ARBA" id="ARBA00022679"/>
    </source>
</evidence>
<dbReference type="PANTHER" id="PTHR11103:SF18">
    <property type="entry name" value="SLR1189 PROTEIN"/>
    <property type="match status" value="1"/>
</dbReference>
<reference evidence="4 5" key="1">
    <citation type="submission" date="2019-04" db="EMBL/GenBank/DDBJ databases">
        <authorList>
            <person name="Li Y."/>
            <person name="Wang J."/>
        </authorList>
    </citation>
    <scope>NUCLEOTIDE SEQUENCE [LARGE SCALE GENOMIC DNA]</scope>
    <source>
        <strain evidence="4 5">DSM 14668</strain>
    </source>
</reference>
<proteinExistence type="predicted"/>
<dbReference type="InterPro" id="IPR003726">
    <property type="entry name" value="HCY_dom"/>
</dbReference>
<dbReference type="InterPro" id="IPR036589">
    <property type="entry name" value="HCY_dom_sf"/>
</dbReference>
<evidence type="ECO:0000313" key="5">
    <source>
        <dbReference type="Proteomes" id="UP000309215"/>
    </source>
</evidence>
<accession>A0A4U1JCS4</accession>
<dbReference type="GO" id="GO:0032259">
    <property type="term" value="P:methylation"/>
    <property type="evidence" value="ECO:0007669"/>
    <property type="project" value="UniProtKB-KW"/>
</dbReference>
<dbReference type="OrthoDB" id="5502603at2"/>
<organism evidence="4 5">
    <name type="scientific">Polyangium fumosum</name>
    <dbReference type="NCBI Taxonomy" id="889272"/>
    <lineage>
        <taxon>Bacteria</taxon>
        <taxon>Pseudomonadati</taxon>
        <taxon>Myxococcota</taxon>
        <taxon>Polyangia</taxon>
        <taxon>Polyangiales</taxon>
        <taxon>Polyangiaceae</taxon>
        <taxon>Polyangium</taxon>
    </lineage>
</organism>
<dbReference type="Proteomes" id="UP000309215">
    <property type="component" value="Unassembled WGS sequence"/>
</dbReference>
<dbReference type="EMBL" id="SSMQ01000014">
    <property type="protein sequence ID" value="TKD08424.1"/>
    <property type="molecule type" value="Genomic_DNA"/>
</dbReference>
<evidence type="ECO:0000256" key="1">
    <source>
        <dbReference type="ARBA" id="ARBA00022603"/>
    </source>
</evidence>
<name>A0A4U1JCS4_9BACT</name>
<dbReference type="Pfam" id="PF02574">
    <property type="entry name" value="S-methyl_trans"/>
    <property type="match status" value="1"/>
</dbReference>
<evidence type="ECO:0000259" key="3">
    <source>
        <dbReference type="Pfam" id="PF02574"/>
    </source>
</evidence>
<dbReference type="PANTHER" id="PTHR11103">
    <property type="entry name" value="SLR1189 PROTEIN"/>
    <property type="match status" value="1"/>
</dbReference>
<feature type="domain" description="Hcy-binding" evidence="3">
    <location>
        <begin position="59"/>
        <end position="311"/>
    </location>
</feature>
<gene>
    <name evidence="4" type="ORF">E8A74_16020</name>
</gene>